<accession>A0A4Y2IJ22</accession>
<gene>
    <name evidence="1" type="ORF">AVEN_244099_1</name>
</gene>
<protein>
    <submittedName>
        <fullName evidence="1">Uncharacterized protein</fullName>
    </submittedName>
</protein>
<sequence length="86" mass="9605">MPDLVGDQPRLKVCLTKALSDSVSNVSGTEQCHILRRIQKVDFWYTGGGKSAFMEVTIANLNGCRELLKFCEMECHITVDETLIVT</sequence>
<evidence type="ECO:0000313" key="2">
    <source>
        <dbReference type="Proteomes" id="UP000499080"/>
    </source>
</evidence>
<dbReference type="EMBL" id="BGPR01002679">
    <property type="protein sequence ID" value="GBM77269.1"/>
    <property type="molecule type" value="Genomic_DNA"/>
</dbReference>
<keyword evidence="2" id="KW-1185">Reference proteome</keyword>
<dbReference type="AlphaFoldDB" id="A0A4Y2IJ22"/>
<name>A0A4Y2IJ22_ARAVE</name>
<evidence type="ECO:0000313" key="1">
    <source>
        <dbReference type="EMBL" id="GBM77269.1"/>
    </source>
</evidence>
<comment type="caution">
    <text evidence="1">The sequence shown here is derived from an EMBL/GenBank/DDBJ whole genome shotgun (WGS) entry which is preliminary data.</text>
</comment>
<dbReference type="Proteomes" id="UP000499080">
    <property type="component" value="Unassembled WGS sequence"/>
</dbReference>
<reference evidence="1 2" key="1">
    <citation type="journal article" date="2019" name="Sci. Rep.">
        <title>Orb-weaving spider Araneus ventricosus genome elucidates the spidroin gene catalogue.</title>
        <authorList>
            <person name="Kono N."/>
            <person name="Nakamura H."/>
            <person name="Ohtoshi R."/>
            <person name="Moran D.A.P."/>
            <person name="Shinohara A."/>
            <person name="Yoshida Y."/>
            <person name="Fujiwara M."/>
            <person name="Mori M."/>
            <person name="Tomita M."/>
            <person name="Arakawa K."/>
        </authorList>
    </citation>
    <scope>NUCLEOTIDE SEQUENCE [LARGE SCALE GENOMIC DNA]</scope>
</reference>
<organism evidence="1 2">
    <name type="scientific">Araneus ventricosus</name>
    <name type="common">Orbweaver spider</name>
    <name type="synonym">Epeira ventricosa</name>
    <dbReference type="NCBI Taxonomy" id="182803"/>
    <lineage>
        <taxon>Eukaryota</taxon>
        <taxon>Metazoa</taxon>
        <taxon>Ecdysozoa</taxon>
        <taxon>Arthropoda</taxon>
        <taxon>Chelicerata</taxon>
        <taxon>Arachnida</taxon>
        <taxon>Araneae</taxon>
        <taxon>Araneomorphae</taxon>
        <taxon>Entelegynae</taxon>
        <taxon>Araneoidea</taxon>
        <taxon>Araneidae</taxon>
        <taxon>Araneus</taxon>
    </lineage>
</organism>
<proteinExistence type="predicted"/>